<organism evidence="1 2">
    <name type="scientific">Scutellospora calospora</name>
    <dbReference type="NCBI Taxonomy" id="85575"/>
    <lineage>
        <taxon>Eukaryota</taxon>
        <taxon>Fungi</taxon>
        <taxon>Fungi incertae sedis</taxon>
        <taxon>Mucoromycota</taxon>
        <taxon>Glomeromycotina</taxon>
        <taxon>Glomeromycetes</taxon>
        <taxon>Diversisporales</taxon>
        <taxon>Gigasporaceae</taxon>
        <taxon>Scutellospora</taxon>
    </lineage>
</organism>
<name>A0ACA9LA62_9GLOM</name>
<proteinExistence type="predicted"/>
<evidence type="ECO:0000313" key="2">
    <source>
        <dbReference type="Proteomes" id="UP000789860"/>
    </source>
</evidence>
<evidence type="ECO:0000313" key="1">
    <source>
        <dbReference type="EMBL" id="CAG8517602.1"/>
    </source>
</evidence>
<protein>
    <submittedName>
        <fullName evidence="1">3536_t:CDS:1</fullName>
    </submittedName>
</protein>
<dbReference type="EMBL" id="CAJVPM010004833">
    <property type="protein sequence ID" value="CAG8517602.1"/>
    <property type="molecule type" value="Genomic_DNA"/>
</dbReference>
<keyword evidence="2" id="KW-1185">Reference proteome</keyword>
<accession>A0ACA9LA62</accession>
<comment type="caution">
    <text evidence="1">The sequence shown here is derived from an EMBL/GenBank/DDBJ whole genome shotgun (WGS) entry which is preliminary data.</text>
</comment>
<reference evidence="1" key="1">
    <citation type="submission" date="2021-06" db="EMBL/GenBank/DDBJ databases">
        <authorList>
            <person name="Kallberg Y."/>
            <person name="Tangrot J."/>
            <person name="Rosling A."/>
        </authorList>
    </citation>
    <scope>NUCLEOTIDE SEQUENCE</scope>
    <source>
        <strain evidence="1">AU212A</strain>
    </source>
</reference>
<dbReference type="Proteomes" id="UP000789860">
    <property type="component" value="Unassembled WGS sequence"/>
</dbReference>
<gene>
    <name evidence="1" type="ORF">SCALOS_LOCUS3933</name>
</gene>
<sequence length="300" mass="34465">MPIKDPLKRREYQRELMRKRRNSGLTDKNVSPVLDLKENVSPVSPQMLDPGLTVSPNQEKLDPETLIKGRRRHEGPELGWMVDCEIAEFSKLANLEQVETHQPDTIIYEHTNFVRVKGKDMTSLFKLLGAVEVLPYLFAFVKQIYQVPVNQVKSLKDKLLKGTKTIAGLEYHQGRAEVYKEKGLFHIYLTERKTGKTFSKILELFSRKARGGRAKTVSEIVYEEAIPIDQEFLGKEQFNFRDLVDSLKRKDKPLKITFLANPYSWSSWFLGVFEEEGGLWGAKKHAEELLATKDKAGVKV</sequence>